<accession>H5UXQ7</accession>
<name>H5UXQ7_ATLHE</name>
<protein>
    <submittedName>
        <fullName evidence="6">Putative fimbrial-like protein</fullName>
    </submittedName>
</protein>
<evidence type="ECO:0000256" key="4">
    <source>
        <dbReference type="ARBA" id="ARBA00023263"/>
    </source>
</evidence>
<dbReference type="GO" id="GO:0009289">
    <property type="term" value="C:pilus"/>
    <property type="evidence" value="ECO:0007669"/>
    <property type="project" value="UniProtKB-SubCell"/>
</dbReference>
<keyword evidence="7" id="KW-1185">Reference proteome</keyword>
<reference evidence="6 7" key="1">
    <citation type="submission" date="2012-02" db="EMBL/GenBank/DDBJ databases">
        <title>Whole genome shotgun sequence of Escherichia hermannii NBRC 105704.</title>
        <authorList>
            <person name="Yoshida I."/>
            <person name="Hosoyama A."/>
            <person name="Tsuchikane K."/>
            <person name="Katsumata H."/>
            <person name="Yamazaki S."/>
            <person name="Fujita N."/>
        </authorList>
    </citation>
    <scope>NUCLEOTIDE SEQUENCE [LARGE SCALE GENOMIC DNA]</scope>
    <source>
        <strain evidence="6 7">NBRC 105704</strain>
    </source>
</reference>
<gene>
    <name evidence="6" type="ORF">EH105704_01_07000</name>
</gene>
<comment type="subcellular location">
    <subcellularLocation>
        <location evidence="1">Fimbrium</location>
    </subcellularLocation>
</comment>
<organism evidence="6 7">
    <name type="scientific">Atlantibacter hermannii NBRC 105704</name>
    <dbReference type="NCBI Taxonomy" id="1115512"/>
    <lineage>
        <taxon>Bacteria</taxon>
        <taxon>Pseudomonadati</taxon>
        <taxon>Pseudomonadota</taxon>
        <taxon>Gammaproteobacteria</taxon>
        <taxon>Enterobacterales</taxon>
        <taxon>Enterobacteriaceae</taxon>
        <taxon>Atlantibacter</taxon>
    </lineage>
</organism>
<dbReference type="Proteomes" id="UP000010297">
    <property type="component" value="Unassembled WGS sequence"/>
</dbReference>
<comment type="caution">
    <text evidence="6">The sequence shown here is derived from an EMBL/GenBank/DDBJ whole genome shotgun (WGS) entry which is preliminary data.</text>
</comment>
<dbReference type="InterPro" id="IPR008966">
    <property type="entry name" value="Adhesion_dom_sf"/>
</dbReference>
<keyword evidence="3" id="KW-0732">Signal</keyword>
<evidence type="ECO:0000256" key="3">
    <source>
        <dbReference type="ARBA" id="ARBA00022729"/>
    </source>
</evidence>
<dbReference type="Pfam" id="PF00419">
    <property type="entry name" value="Fimbrial"/>
    <property type="match status" value="1"/>
</dbReference>
<dbReference type="eggNOG" id="COG3539">
    <property type="taxonomic scope" value="Bacteria"/>
</dbReference>
<dbReference type="InterPro" id="IPR036937">
    <property type="entry name" value="Adhesion_dom_fimbrial_sf"/>
</dbReference>
<evidence type="ECO:0000313" key="6">
    <source>
        <dbReference type="EMBL" id="GAB50688.1"/>
    </source>
</evidence>
<dbReference type="PANTHER" id="PTHR33420:SF31">
    <property type="entry name" value="TYPE 1 FIMBRIN D-MANNOSE SPECIFIC ADHESIN"/>
    <property type="match status" value="1"/>
</dbReference>
<comment type="similarity">
    <text evidence="2">Belongs to the fimbrial protein family.</text>
</comment>
<dbReference type="InterPro" id="IPR050263">
    <property type="entry name" value="Bact_Fimbrial_Adh_Pro"/>
</dbReference>
<evidence type="ECO:0000313" key="7">
    <source>
        <dbReference type="Proteomes" id="UP000010297"/>
    </source>
</evidence>
<evidence type="ECO:0000256" key="2">
    <source>
        <dbReference type="ARBA" id="ARBA00006671"/>
    </source>
</evidence>
<dbReference type="GO" id="GO:0043709">
    <property type="term" value="P:cell adhesion involved in single-species biofilm formation"/>
    <property type="evidence" value="ECO:0007669"/>
    <property type="project" value="TreeGrafter"/>
</dbReference>
<dbReference type="InterPro" id="IPR000259">
    <property type="entry name" value="Adhesion_dom_fimbrial"/>
</dbReference>
<evidence type="ECO:0000259" key="5">
    <source>
        <dbReference type="Pfam" id="PF00419"/>
    </source>
</evidence>
<sequence>MKKALSLKNIVKLIKAGCIAGTILPASVYAYVDYVWYPDNGAAAFTYDMGQKKVTDPDMNVPGQVPVLRSGFVISGTYYATCKSGCTTATNNNHTFFTAKVPGLQQVAVKDGLTFYKVTENLAVAIEIKTRISSSTFVNKPLPYEDVDNGQSTASTVHKAFNTGTEGTISLMILKPFIGESIIPPTIVASLWGTLNPAYHDESAVLSQVSLKGSVLATQTCDFTSGKVIKVDFGKIMLPEIAAKGPVNGRNKLINLDIKCTNISSGVAVKMRLNGEQDANDPNYLKTTNPDVGIRITEHDSNTPISPAGGVFPASGSIITDYSDYTSQTGNIKLDAVPVNTTGNKPGQGAFSATSTITIELQ</sequence>
<dbReference type="PANTHER" id="PTHR33420">
    <property type="entry name" value="FIMBRIAL SUBUNIT ELFA-RELATED"/>
    <property type="match status" value="1"/>
</dbReference>
<feature type="domain" description="Fimbrial-type adhesion" evidence="5">
    <location>
        <begin position="210"/>
        <end position="361"/>
    </location>
</feature>
<dbReference type="SUPFAM" id="SSF49401">
    <property type="entry name" value="Bacterial adhesins"/>
    <property type="match status" value="1"/>
</dbReference>
<dbReference type="GeneID" id="92829330"/>
<proteinExistence type="inferred from homology"/>
<dbReference type="Gene3D" id="2.60.40.1090">
    <property type="entry name" value="Fimbrial-type adhesion domain"/>
    <property type="match status" value="1"/>
</dbReference>
<keyword evidence="4" id="KW-0281">Fimbrium</keyword>
<dbReference type="EMBL" id="BAFF01000001">
    <property type="protein sequence ID" value="GAB50688.1"/>
    <property type="molecule type" value="Genomic_DNA"/>
</dbReference>
<evidence type="ECO:0000256" key="1">
    <source>
        <dbReference type="ARBA" id="ARBA00004561"/>
    </source>
</evidence>
<dbReference type="RefSeq" id="WP_002463405.1">
    <property type="nucleotide sequence ID" value="NZ_BAFF01000001.1"/>
</dbReference>
<dbReference type="AlphaFoldDB" id="H5UXQ7"/>